<reference evidence="1 2" key="1">
    <citation type="submission" date="2021-08" db="EMBL/GenBank/DDBJ databases">
        <title>Draft Genome Sequence of Phanerochaete sordida strain YK-624.</title>
        <authorList>
            <person name="Mori T."/>
            <person name="Dohra H."/>
            <person name="Suzuki T."/>
            <person name="Kawagishi H."/>
            <person name="Hirai H."/>
        </authorList>
    </citation>
    <scope>NUCLEOTIDE SEQUENCE [LARGE SCALE GENOMIC DNA]</scope>
    <source>
        <strain evidence="1 2">YK-624</strain>
    </source>
</reference>
<accession>A0A9P3LFZ5</accession>
<evidence type="ECO:0000313" key="2">
    <source>
        <dbReference type="Proteomes" id="UP000703269"/>
    </source>
</evidence>
<protein>
    <submittedName>
        <fullName evidence="1">Uncharacterized protein</fullName>
    </submittedName>
</protein>
<evidence type="ECO:0000313" key="1">
    <source>
        <dbReference type="EMBL" id="GJE92547.1"/>
    </source>
</evidence>
<dbReference type="AlphaFoldDB" id="A0A9P3LFZ5"/>
<comment type="caution">
    <text evidence="1">The sequence shown here is derived from an EMBL/GenBank/DDBJ whole genome shotgun (WGS) entry which is preliminary data.</text>
</comment>
<dbReference type="EMBL" id="BPQB01000027">
    <property type="protein sequence ID" value="GJE92547.1"/>
    <property type="molecule type" value="Genomic_DNA"/>
</dbReference>
<gene>
    <name evidence="1" type="ORF">PsYK624_087020</name>
</gene>
<organism evidence="1 2">
    <name type="scientific">Phanerochaete sordida</name>
    <dbReference type="NCBI Taxonomy" id="48140"/>
    <lineage>
        <taxon>Eukaryota</taxon>
        <taxon>Fungi</taxon>
        <taxon>Dikarya</taxon>
        <taxon>Basidiomycota</taxon>
        <taxon>Agaricomycotina</taxon>
        <taxon>Agaricomycetes</taxon>
        <taxon>Polyporales</taxon>
        <taxon>Phanerochaetaceae</taxon>
        <taxon>Phanerochaete</taxon>
    </lineage>
</organism>
<name>A0A9P3LFZ5_9APHY</name>
<proteinExistence type="predicted"/>
<keyword evidence="2" id="KW-1185">Reference proteome</keyword>
<dbReference type="Proteomes" id="UP000703269">
    <property type="component" value="Unassembled WGS sequence"/>
</dbReference>
<sequence>MHTLFQPIGTGALCTIFCAPQQPRDEPVSAAALRYNAATCLAFAPSTSTTEQKRHAFSFRFPAPACTLTWSTPATDETYVRRAAGLHRTSPTYGRQTRLTRPDARPAALTELASMASTGETRHVRRRRYEKGTRSKGTNAIALRVRGLTWAAPHVVWPSLPAPPMCLVMNLPLVHVADRIIHTILSGVQYLCGNCVAVWLGLASAKVGRRMAPIETL</sequence>